<dbReference type="Gene3D" id="3.40.50.150">
    <property type="entry name" value="Vaccinia Virus protein VP39"/>
    <property type="match status" value="1"/>
</dbReference>
<reference evidence="5" key="2">
    <citation type="submission" date="2025-09" db="UniProtKB">
        <authorList>
            <consortium name="Ensembl"/>
        </authorList>
    </citation>
    <scope>IDENTIFICATION</scope>
</reference>
<dbReference type="PANTHER" id="PTHR44942:SF4">
    <property type="entry name" value="METHYLTRANSFERASE TYPE 11 DOMAIN-CONTAINING PROTEIN"/>
    <property type="match status" value="1"/>
</dbReference>
<keyword evidence="3" id="KW-0808">Transferase</keyword>
<comment type="similarity">
    <text evidence="1">Belongs to the methyltransferase superfamily.</text>
</comment>
<keyword evidence="2" id="KW-0489">Methyltransferase</keyword>
<reference evidence="5" key="1">
    <citation type="submission" date="2025-08" db="UniProtKB">
        <authorList>
            <consortium name="Ensembl"/>
        </authorList>
    </citation>
    <scope>IDENTIFICATION</scope>
</reference>
<evidence type="ECO:0000256" key="3">
    <source>
        <dbReference type="ARBA" id="ARBA00022679"/>
    </source>
</evidence>
<dbReference type="InterPro" id="IPR051052">
    <property type="entry name" value="Diverse_substrate_MTase"/>
</dbReference>
<sequence length="320" mass="36310">MVLVPGSFLEPQSPRKVPSNCFPRGGEKSCWRAETRRRAAKRKVLVFSNMASRLFEERDHAAFYQKYRFSPCEELQSLVFSYLEEKKVSSLQLAVDVGCGTGQSTKVLASRFDKVVGLDVSEAQIEEARQTHHPPNVSYIVCPAEELPFEDASVDLVTAFVAAHWFDIKRFMKELERVLKPHGCVVLSTYFPGTQVHYKDSSEKLTEIFRETWDLIFNYADERVNLVVNEYKEILEALPFQDKQRVTDIIDKIPLTVAGVIGYIQSSSAYQTFLKLDPEAAKSVLANTEQRLLEAMGVSSNDTQLEFWMRNVCVLGCKGS</sequence>
<accession>A0A8D0HJT3</accession>
<keyword evidence="6" id="KW-1185">Reference proteome</keyword>
<proteinExistence type="inferred from homology"/>
<evidence type="ECO:0000256" key="1">
    <source>
        <dbReference type="ARBA" id="ARBA00008361"/>
    </source>
</evidence>
<protein>
    <recommendedName>
        <fullName evidence="4">Methyltransferase type 11 domain-containing protein</fullName>
    </recommendedName>
</protein>
<dbReference type="PANTHER" id="PTHR44942">
    <property type="entry name" value="METHYLTRANSF_11 DOMAIN-CONTAINING PROTEIN"/>
    <property type="match status" value="1"/>
</dbReference>
<evidence type="ECO:0000256" key="2">
    <source>
        <dbReference type="ARBA" id="ARBA00022603"/>
    </source>
</evidence>
<organism evidence="5 6">
    <name type="scientific">Sphenodon punctatus</name>
    <name type="common">Tuatara</name>
    <name type="synonym">Hatteria punctata</name>
    <dbReference type="NCBI Taxonomy" id="8508"/>
    <lineage>
        <taxon>Eukaryota</taxon>
        <taxon>Metazoa</taxon>
        <taxon>Chordata</taxon>
        <taxon>Craniata</taxon>
        <taxon>Vertebrata</taxon>
        <taxon>Euteleostomi</taxon>
        <taxon>Lepidosauria</taxon>
        <taxon>Sphenodontia</taxon>
        <taxon>Sphenodontidae</taxon>
        <taxon>Sphenodon</taxon>
    </lineage>
</organism>
<dbReference type="GeneTree" id="ENSGT00940000163794"/>
<dbReference type="Proteomes" id="UP000694392">
    <property type="component" value="Unplaced"/>
</dbReference>
<dbReference type="FunFam" id="3.40.50.150:FF:000370">
    <property type="entry name" value="Si:ch211-93g23.2"/>
    <property type="match status" value="1"/>
</dbReference>
<dbReference type="Ensembl" id="ENSSPUT00000021550.1">
    <property type="protein sequence ID" value="ENSSPUP00000020238.1"/>
    <property type="gene ID" value="ENSSPUG00000015532.1"/>
</dbReference>
<dbReference type="InterPro" id="IPR013216">
    <property type="entry name" value="Methyltransf_11"/>
</dbReference>
<dbReference type="GO" id="GO:0008757">
    <property type="term" value="F:S-adenosylmethionine-dependent methyltransferase activity"/>
    <property type="evidence" value="ECO:0007669"/>
    <property type="project" value="InterPro"/>
</dbReference>
<name>A0A8D0HJT3_SPHPU</name>
<evidence type="ECO:0000259" key="4">
    <source>
        <dbReference type="Pfam" id="PF08241"/>
    </source>
</evidence>
<dbReference type="Pfam" id="PF08241">
    <property type="entry name" value="Methyltransf_11"/>
    <property type="match status" value="1"/>
</dbReference>
<dbReference type="SUPFAM" id="SSF53335">
    <property type="entry name" value="S-adenosyl-L-methionine-dependent methyltransferases"/>
    <property type="match status" value="1"/>
</dbReference>
<dbReference type="GO" id="GO:0032259">
    <property type="term" value="P:methylation"/>
    <property type="evidence" value="ECO:0007669"/>
    <property type="project" value="UniProtKB-KW"/>
</dbReference>
<dbReference type="OMA" id="FSAVHWF"/>
<evidence type="ECO:0000313" key="6">
    <source>
        <dbReference type="Proteomes" id="UP000694392"/>
    </source>
</evidence>
<evidence type="ECO:0000313" key="5">
    <source>
        <dbReference type="Ensembl" id="ENSSPUP00000020238.1"/>
    </source>
</evidence>
<dbReference type="AlphaFoldDB" id="A0A8D0HJT3"/>
<dbReference type="InterPro" id="IPR029063">
    <property type="entry name" value="SAM-dependent_MTases_sf"/>
</dbReference>
<dbReference type="CDD" id="cd02440">
    <property type="entry name" value="AdoMet_MTases"/>
    <property type="match status" value="1"/>
</dbReference>
<feature type="domain" description="Methyltransferase type 11" evidence="4">
    <location>
        <begin position="95"/>
        <end position="186"/>
    </location>
</feature>